<organism evidence="1 2">
    <name type="scientific">Sinomonas atrocyanea</name>
    <dbReference type="NCBI Taxonomy" id="37927"/>
    <lineage>
        <taxon>Bacteria</taxon>
        <taxon>Bacillati</taxon>
        <taxon>Actinomycetota</taxon>
        <taxon>Actinomycetes</taxon>
        <taxon>Micrococcales</taxon>
        <taxon>Micrococcaceae</taxon>
        <taxon>Sinomonas</taxon>
    </lineage>
</organism>
<dbReference type="AlphaFoldDB" id="A0A126ZWN9"/>
<evidence type="ECO:0008006" key="3">
    <source>
        <dbReference type="Google" id="ProtNLM"/>
    </source>
</evidence>
<keyword evidence="2" id="KW-1185">Reference proteome</keyword>
<accession>A0A126ZWN9</accession>
<evidence type="ECO:0000313" key="1">
    <source>
        <dbReference type="EMBL" id="AMM30964.1"/>
    </source>
</evidence>
<dbReference type="RefSeq" id="WP_141305410.1">
    <property type="nucleotide sequence ID" value="NZ_BJMO01000007.1"/>
</dbReference>
<proteinExistence type="predicted"/>
<dbReference type="KEGG" id="satk:SA2016_0263"/>
<dbReference type="PATRIC" id="fig|37927.3.peg.268"/>
<reference evidence="1 2" key="1">
    <citation type="submission" date="2016-02" db="EMBL/GenBank/DDBJ databases">
        <title>Complete genome of Sinomonas atrocyanea KCTC 3377.</title>
        <authorList>
            <person name="Kim K.M."/>
        </authorList>
    </citation>
    <scope>NUCLEOTIDE SEQUENCE [LARGE SCALE GENOMIC DNA]</scope>
    <source>
        <strain evidence="1 2">KCTC 3377</strain>
    </source>
</reference>
<evidence type="ECO:0000313" key="2">
    <source>
        <dbReference type="Proteomes" id="UP000070134"/>
    </source>
</evidence>
<name>A0A126ZWN9_9MICC</name>
<protein>
    <recommendedName>
        <fullName evidence="3">Transcriptional regulator, AbiEi antitoxin, Type IV TA system</fullName>
    </recommendedName>
</protein>
<sequence length="352" mass="39023">MRFPQTAFASSLSALTGRTPRRLARAYAAGALVRLRRGVYVGIDEWFAATAAGRYAMTTASLAVGGNAPVLCRETALLAWGLELPSMPSHVRYRTDRRAAVGGGPPPMLYGNPESAERLWQERTREQPGPVPLGFPDAKHLGFPTAAAVPLYLPHLDLTLPLEPFDEAFVDTVPRLSFAEGLVFADAVLARRPGLKVTRTLEDLRRLCAAMDNRAAQARLNQVLDLASGASESVGESLSRALMWDLGFEMPELQVWIVKDGRRIARVDYRWAQIRLVGEFDGLQKYLRSQKLSGKSASQVVVEEKLREDEIRSTGERVVRWVWADLLEPARFAAILHRAGVPRRTTARAAWR</sequence>
<gene>
    <name evidence="1" type="ORF">SA2016_0263</name>
</gene>
<dbReference type="STRING" id="37927.SA2016_0263"/>
<dbReference type="OrthoDB" id="5517693at2"/>
<dbReference type="EMBL" id="CP014518">
    <property type="protein sequence ID" value="AMM30964.1"/>
    <property type="molecule type" value="Genomic_DNA"/>
</dbReference>
<dbReference type="Proteomes" id="UP000070134">
    <property type="component" value="Chromosome"/>
</dbReference>